<feature type="region of interest" description="Disordered" evidence="1">
    <location>
        <begin position="1"/>
        <end position="33"/>
    </location>
</feature>
<sequence length="93" mass="11028">MTGPRRQWQRGTSSPVPDYPKLRNLVQTHRDTDAEEGTDLYPFHYLGKSILPFCLPAFLQRREKRQSRRGREQQREEVIGDSQVCRKRRKGMV</sequence>
<evidence type="ECO:0000313" key="3">
    <source>
        <dbReference type="Proteomes" id="UP000324222"/>
    </source>
</evidence>
<name>A0A5B7GPW1_PORTR</name>
<gene>
    <name evidence="2" type="ORF">E2C01_056243</name>
</gene>
<protein>
    <submittedName>
        <fullName evidence="2">Uncharacterized protein</fullName>
    </submittedName>
</protein>
<dbReference type="EMBL" id="VSRR010019360">
    <property type="protein sequence ID" value="MPC62160.1"/>
    <property type="molecule type" value="Genomic_DNA"/>
</dbReference>
<keyword evidence="3" id="KW-1185">Reference proteome</keyword>
<accession>A0A5B7GPW1</accession>
<dbReference type="AlphaFoldDB" id="A0A5B7GPW1"/>
<comment type="caution">
    <text evidence="2">The sequence shown here is derived from an EMBL/GenBank/DDBJ whole genome shotgun (WGS) entry which is preliminary data.</text>
</comment>
<evidence type="ECO:0000313" key="2">
    <source>
        <dbReference type="EMBL" id="MPC62160.1"/>
    </source>
</evidence>
<evidence type="ECO:0000256" key="1">
    <source>
        <dbReference type="SAM" id="MobiDB-lite"/>
    </source>
</evidence>
<dbReference type="Proteomes" id="UP000324222">
    <property type="component" value="Unassembled WGS sequence"/>
</dbReference>
<feature type="compositionally biased region" description="Basic and acidic residues" evidence="1">
    <location>
        <begin position="69"/>
        <end position="78"/>
    </location>
</feature>
<proteinExistence type="predicted"/>
<reference evidence="2 3" key="1">
    <citation type="submission" date="2019-05" db="EMBL/GenBank/DDBJ databases">
        <title>Another draft genome of Portunus trituberculatus and its Hox gene families provides insights of decapod evolution.</title>
        <authorList>
            <person name="Jeong J.-H."/>
            <person name="Song I."/>
            <person name="Kim S."/>
            <person name="Choi T."/>
            <person name="Kim D."/>
            <person name="Ryu S."/>
            <person name="Kim W."/>
        </authorList>
    </citation>
    <scope>NUCLEOTIDE SEQUENCE [LARGE SCALE GENOMIC DNA]</scope>
    <source>
        <tissue evidence="2">Muscle</tissue>
    </source>
</reference>
<organism evidence="2 3">
    <name type="scientific">Portunus trituberculatus</name>
    <name type="common">Swimming crab</name>
    <name type="synonym">Neptunus trituberculatus</name>
    <dbReference type="NCBI Taxonomy" id="210409"/>
    <lineage>
        <taxon>Eukaryota</taxon>
        <taxon>Metazoa</taxon>
        <taxon>Ecdysozoa</taxon>
        <taxon>Arthropoda</taxon>
        <taxon>Crustacea</taxon>
        <taxon>Multicrustacea</taxon>
        <taxon>Malacostraca</taxon>
        <taxon>Eumalacostraca</taxon>
        <taxon>Eucarida</taxon>
        <taxon>Decapoda</taxon>
        <taxon>Pleocyemata</taxon>
        <taxon>Brachyura</taxon>
        <taxon>Eubrachyura</taxon>
        <taxon>Portunoidea</taxon>
        <taxon>Portunidae</taxon>
        <taxon>Portuninae</taxon>
        <taxon>Portunus</taxon>
    </lineage>
</organism>
<feature type="region of interest" description="Disordered" evidence="1">
    <location>
        <begin position="64"/>
        <end position="93"/>
    </location>
</feature>